<dbReference type="Pfam" id="PF02801">
    <property type="entry name" value="Ketoacyl-synt_C"/>
    <property type="match status" value="1"/>
</dbReference>
<evidence type="ECO:0000256" key="1">
    <source>
        <dbReference type="ARBA" id="ARBA00004533"/>
    </source>
</evidence>
<name>A0A246JDK7_9BURK</name>
<evidence type="ECO:0000256" key="4">
    <source>
        <dbReference type="ARBA" id="ARBA00022475"/>
    </source>
</evidence>
<evidence type="ECO:0000256" key="10">
    <source>
        <dbReference type="ARBA" id="ARBA00037576"/>
    </source>
</evidence>
<evidence type="ECO:0000256" key="3">
    <source>
        <dbReference type="ARBA" id="ARBA00022458"/>
    </source>
</evidence>
<keyword evidence="4" id="KW-1003">Cell membrane</keyword>
<evidence type="ECO:0000313" key="15">
    <source>
        <dbReference type="EMBL" id="OWQ90661.1"/>
    </source>
</evidence>
<comment type="function">
    <text evidence="10">Proposed to synthesize NOD factor fatty acyl chain. Involved in the synthesis of a highly unsaturated fatty acid moiety, which forms part of a lipo-oligosaccharide that is responsible for host specificity.</text>
</comment>
<dbReference type="PROSITE" id="PS00606">
    <property type="entry name" value="KS3_1"/>
    <property type="match status" value="1"/>
</dbReference>
<keyword evidence="3" id="KW-0536">Nodulation</keyword>
<proteinExistence type="inferred from homology"/>
<dbReference type="InterPro" id="IPR020841">
    <property type="entry name" value="PKS_Beta-ketoAc_synthase_dom"/>
</dbReference>
<dbReference type="GO" id="GO:0004315">
    <property type="term" value="F:3-oxoacyl-[acyl-carrier-protein] synthase activity"/>
    <property type="evidence" value="ECO:0007669"/>
    <property type="project" value="InterPro"/>
</dbReference>
<keyword evidence="7" id="KW-0812">Transmembrane</keyword>
<dbReference type="SUPFAM" id="SSF53901">
    <property type="entry name" value="Thiolase-like"/>
    <property type="match status" value="2"/>
</dbReference>
<dbReference type="CDD" id="cd00834">
    <property type="entry name" value="KAS_I_II"/>
    <property type="match status" value="1"/>
</dbReference>
<dbReference type="InterPro" id="IPR018201">
    <property type="entry name" value="Ketoacyl_synth_AS"/>
</dbReference>
<evidence type="ECO:0000256" key="9">
    <source>
        <dbReference type="ARBA" id="ARBA00023136"/>
    </source>
</evidence>
<evidence type="ECO:0000256" key="7">
    <source>
        <dbReference type="ARBA" id="ARBA00022692"/>
    </source>
</evidence>
<dbReference type="InterPro" id="IPR016039">
    <property type="entry name" value="Thiolase-like"/>
</dbReference>
<evidence type="ECO:0000256" key="5">
    <source>
        <dbReference type="ARBA" id="ARBA00022519"/>
    </source>
</evidence>
<evidence type="ECO:0000313" key="16">
    <source>
        <dbReference type="Proteomes" id="UP000197468"/>
    </source>
</evidence>
<dbReference type="Pfam" id="PF00109">
    <property type="entry name" value="ketoacyl-synt"/>
    <property type="match status" value="1"/>
</dbReference>
<evidence type="ECO:0000256" key="11">
    <source>
        <dbReference type="ARBA" id="ARBA00039445"/>
    </source>
</evidence>
<evidence type="ECO:0000256" key="12">
    <source>
        <dbReference type="ARBA" id="ARBA00041756"/>
    </source>
</evidence>
<dbReference type="Gene3D" id="3.40.47.10">
    <property type="match status" value="2"/>
</dbReference>
<gene>
    <name evidence="15" type="ORF">CDN99_10715</name>
</gene>
<keyword evidence="8" id="KW-1133">Transmembrane helix</keyword>
<dbReference type="PANTHER" id="PTHR11712">
    <property type="entry name" value="POLYKETIDE SYNTHASE-RELATED"/>
    <property type="match status" value="1"/>
</dbReference>
<evidence type="ECO:0000256" key="2">
    <source>
        <dbReference type="ARBA" id="ARBA00008467"/>
    </source>
</evidence>
<comment type="caution">
    <text evidence="15">The sequence shown here is derived from an EMBL/GenBank/DDBJ whole genome shotgun (WGS) entry which is preliminary data.</text>
</comment>
<keyword evidence="5" id="KW-0997">Cell inner membrane</keyword>
<dbReference type="InterPro" id="IPR000794">
    <property type="entry name" value="Beta-ketoacyl_synthase"/>
</dbReference>
<dbReference type="SMART" id="SM00825">
    <property type="entry name" value="PKS_KS"/>
    <property type="match status" value="1"/>
</dbReference>
<reference evidence="15 16" key="1">
    <citation type="journal article" date="2008" name="Int. J. Syst. Evol. Microbiol.">
        <title>Description of Roseateles aquatilis sp. nov. and Roseateles terrae sp. nov., in the class Betaproteobacteria, and emended description of the genus Roseateles.</title>
        <authorList>
            <person name="Gomila M."/>
            <person name="Bowien B."/>
            <person name="Falsen E."/>
            <person name="Moore E.R."/>
            <person name="Lalucat J."/>
        </authorList>
    </citation>
    <scope>NUCLEOTIDE SEQUENCE [LARGE SCALE GENOMIC DNA]</scope>
    <source>
        <strain evidence="15 16">CCUG 48205</strain>
    </source>
</reference>
<evidence type="ECO:0000259" key="14">
    <source>
        <dbReference type="PROSITE" id="PS52004"/>
    </source>
</evidence>
<evidence type="ECO:0000256" key="8">
    <source>
        <dbReference type="ARBA" id="ARBA00022989"/>
    </source>
</evidence>
<dbReference type="GO" id="GO:0006633">
    <property type="term" value="P:fatty acid biosynthetic process"/>
    <property type="evidence" value="ECO:0007669"/>
    <property type="project" value="InterPro"/>
</dbReference>
<accession>A0A246JDK7</accession>
<keyword evidence="9" id="KW-0472">Membrane</keyword>
<organism evidence="15 16">
    <name type="scientific">Roseateles aquatilis</name>
    <dbReference type="NCBI Taxonomy" id="431061"/>
    <lineage>
        <taxon>Bacteria</taxon>
        <taxon>Pseudomonadati</taxon>
        <taxon>Pseudomonadota</taxon>
        <taxon>Betaproteobacteria</taxon>
        <taxon>Burkholderiales</taxon>
        <taxon>Sphaerotilaceae</taxon>
        <taxon>Roseateles</taxon>
    </lineage>
</organism>
<comment type="similarity">
    <text evidence="2 13">Belongs to the thiolase-like superfamily. Beta-ketoacyl-ACP synthases family.</text>
</comment>
<dbReference type="AlphaFoldDB" id="A0A246JDK7"/>
<comment type="subcellular location">
    <subcellularLocation>
        <location evidence="1">Cell inner membrane</location>
    </subcellularLocation>
</comment>
<evidence type="ECO:0000256" key="6">
    <source>
        <dbReference type="ARBA" id="ARBA00022679"/>
    </source>
</evidence>
<protein>
    <recommendedName>
        <fullName evidence="11">Nodulation protein E</fullName>
    </recommendedName>
    <alternativeName>
        <fullName evidence="12">Host-specificity of nodulation protein B</fullName>
    </alternativeName>
</protein>
<dbReference type="InterPro" id="IPR014030">
    <property type="entry name" value="Ketoacyl_synth_N"/>
</dbReference>
<dbReference type="Proteomes" id="UP000197468">
    <property type="component" value="Unassembled WGS sequence"/>
</dbReference>
<dbReference type="GO" id="GO:0005886">
    <property type="term" value="C:plasma membrane"/>
    <property type="evidence" value="ECO:0007669"/>
    <property type="project" value="UniProtKB-SubCell"/>
</dbReference>
<dbReference type="PROSITE" id="PS52004">
    <property type="entry name" value="KS3_2"/>
    <property type="match status" value="1"/>
</dbReference>
<dbReference type="InterPro" id="IPR014031">
    <property type="entry name" value="Ketoacyl_synth_C"/>
</dbReference>
<dbReference type="PANTHER" id="PTHR11712:SF352">
    <property type="entry name" value="3-OXOACYL-[ACYL-CARRIER-PROTEIN] SYNTHASE"/>
    <property type="match status" value="1"/>
</dbReference>
<keyword evidence="6 13" id="KW-0808">Transferase</keyword>
<keyword evidence="16" id="KW-1185">Reference proteome</keyword>
<dbReference type="OrthoDB" id="9808669at2"/>
<evidence type="ECO:0000256" key="13">
    <source>
        <dbReference type="RuleBase" id="RU003694"/>
    </source>
</evidence>
<feature type="domain" description="Ketosynthase family 3 (KS3)" evidence="14">
    <location>
        <begin position="1"/>
        <end position="396"/>
    </location>
</feature>
<dbReference type="EMBL" id="NIOF01000004">
    <property type="protein sequence ID" value="OWQ90661.1"/>
    <property type="molecule type" value="Genomic_DNA"/>
</dbReference>
<sequence length="398" mass="40818">MVNVCVSGLGVVAPNGSSLDDFWASLVTATSAFSPARSVLPSRILAAELGIDALKDVPIARPLMCDRSALIAIAAASRALDDARLTPGSYDPTRVAVVIGNGAGGQTTTEQQYQLLYRQGHGRISPLAVPKIMGSSTASWVSIAFGLQGPAFVLSSACASGTHAIGVAAQLVQSGVVDVAVTGGVEACLTVGTLRAWEAMGILATDTCRPFARGRAGLVLAEGAGLIVLESEAHARARKAPMRARYAGYGSSADAGDLTKPSADGMARAMRAALAASQLLPREIDYVNAHGTGTKTNDRVETEALHAVFGRETVPLVSSTKSVTGHALGAAGGLEAVASVLTLQHHLVPPTANFDEADPECALDCVPNIARPHAVRAVMSNSFAFGGLNASVVFVEAR</sequence>